<dbReference type="AlphaFoldDB" id="C6PY93"/>
<evidence type="ECO:0000313" key="2">
    <source>
        <dbReference type="Proteomes" id="UP000004198"/>
    </source>
</evidence>
<sequence length="123" mass="14389">MDYFEELMKGLGKIGAKVLFNKEEKSSETINIDQMGSIDIFKIVLKSLYIKGNYNEAENLIFHELEKNNSPEVYEASCDFYNLLLKKSDEELLKNNFSKEEIYQGLEDIKNLNQIKKINYSFL</sequence>
<accession>C6PY93</accession>
<comment type="caution">
    <text evidence="1">The sequence shown here is derived from an EMBL/GenBank/DDBJ whole genome shotgun (WGS) entry which is preliminary data.</text>
</comment>
<reference evidence="1 2" key="1">
    <citation type="submission" date="2009-06" db="EMBL/GenBank/DDBJ databases">
        <title>The draft genome of Clostridium carboxidivorans P7.</title>
        <authorList>
            <consortium name="US DOE Joint Genome Institute (JGI-PGF)"/>
            <person name="Lucas S."/>
            <person name="Copeland A."/>
            <person name="Lapidus A."/>
            <person name="Glavina del Rio T."/>
            <person name="Tice H."/>
            <person name="Bruce D."/>
            <person name="Goodwin L."/>
            <person name="Pitluck S."/>
            <person name="Larimer F."/>
            <person name="Land M.L."/>
            <person name="Hauser L."/>
            <person name="Hemme C.L."/>
        </authorList>
    </citation>
    <scope>NUCLEOTIDE SEQUENCE [LARGE SCALE GENOMIC DNA]</scope>
    <source>
        <strain evidence="1 2">P7</strain>
    </source>
</reference>
<dbReference type="Pfam" id="PF20092">
    <property type="entry name" value="DUF6483"/>
    <property type="match status" value="1"/>
</dbReference>
<dbReference type="eggNOG" id="ENOG5033DNC">
    <property type="taxonomic scope" value="Bacteria"/>
</dbReference>
<dbReference type="InterPro" id="IPR045507">
    <property type="entry name" value="DUF6483"/>
</dbReference>
<evidence type="ECO:0000313" key="1">
    <source>
        <dbReference type="EMBL" id="EET85769.1"/>
    </source>
</evidence>
<dbReference type="STRING" id="536227.Ccar_14780"/>
<gene>
    <name evidence="1" type="ORF">CcarbDRAFT_3760</name>
</gene>
<keyword evidence="2" id="KW-1185">Reference proteome</keyword>
<proteinExistence type="predicted"/>
<dbReference type="EMBL" id="ACVI01000076">
    <property type="protein sequence ID" value="EET85769.1"/>
    <property type="molecule type" value="Genomic_DNA"/>
</dbReference>
<dbReference type="Proteomes" id="UP000004198">
    <property type="component" value="Unassembled WGS sequence"/>
</dbReference>
<name>C6PY93_9CLOT</name>
<dbReference type="RefSeq" id="WP_007062645.1">
    <property type="nucleotide sequence ID" value="NZ_ACVI01000076.1"/>
</dbReference>
<organism evidence="1 2">
    <name type="scientific">Clostridium carboxidivorans P7</name>
    <dbReference type="NCBI Taxonomy" id="536227"/>
    <lineage>
        <taxon>Bacteria</taxon>
        <taxon>Bacillati</taxon>
        <taxon>Bacillota</taxon>
        <taxon>Clostridia</taxon>
        <taxon>Eubacteriales</taxon>
        <taxon>Clostridiaceae</taxon>
        <taxon>Clostridium</taxon>
    </lineage>
</organism>
<protein>
    <submittedName>
        <fullName evidence="1">Uncharacterized protein</fullName>
    </submittedName>
</protein>